<dbReference type="AlphaFoldDB" id="A0A6F8VHV9"/>
<evidence type="ECO:0000256" key="3">
    <source>
        <dbReference type="ARBA" id="ARBA00023143"/>
    </source>
</evidence>
<feature type="domain" description="Type III secretion system flagellar brake protein YcgR PilZN" evidence="6">
    <location>
        <begin position="17"/>
        <end position="122"/>
    </location>
</feature>
<proteinExistence type="inferred from homology"/>
<reference evidence="8" key="1">
    <citation type="submission" date="2020-03" db="EMBL/GenBank/DDBJ databases">
        <title>Complete genome sequence of sulfur-oxidizing bacterium skT11.</title>
        <authorList>
            <person name="Kanda M."/>
            <person name="Kojima H."/>
            <person name="Fukui M."/>
        </authorList>
    </citation>
    <scope>NUCLEOTIDE SEQUENCE [LARGE SCALE GENOMIC DNA]</scope>
    <source>
        <strain evidence="8">skT11</strain>
    </source>
</reference>
<dbReference type="GO" id="GO:0071973">
    <property type="term" value="P:bacterial-type flagellum-dependent cell motility"/>
    <property type="evidence" value="ECO:0007669"/>
    <property type="project" value="UniProtKB-UniRule"/>
</dbReference>
<accession>A0A6F8VHV9</accession>
<evidence type="ECO:0000256" key="4">
    <source>
        <dbReference type="HAMAP-Rule" id="MF_01457"/>
    </source>
</evidence>
<evidence type="ECO:0000313" key="8">
    <source>
        <dbReference type="Proteomes" id="UP000502260"/>
    </source>
</evidence>
<keyword evidence="2 4" id="KW-0547">Nucleotide-binding</keyword>
<keyword evidence="3 4" id="KW-0975">Bacterial flagellum</keyword>
<evidence type="ECO:0000256" key="1">
    <source>
        <dbReference type="ARBA" id="ARBA00022636"/>
    </source>
</evidence>
<dbReference type="InterPro" id="IPR009875">
    <property type="entry name" value="PilZ_domain"/>
</dbReference>
<dbReference type="Gene3D" id="2.40.10.220">
    <property type="entry name" value="predicted glycosyltransferase like domains"/>
    <property type="match status" value="1"/>
</dbReference>
<comment type="subunit">
    <text evidence="4">Monomer. Interacts with the flagellar basal bodies.</text>
</comment>
<keyword evidence="7" id="KW-0966">Cell projection</keyword>
<gene>
    <name evidence="4 7" type="primary">ycgR</name>
    <name evidence="7" type="ORF">SKTS_31850</name>
</gene>
<feature type="domain" description="PilZ" evidence="5">
    <location>
        <begin position="125"/>
        <end position="237"/>
    </location>
</feature>
<sequence length="249" mass="27473">MEHPALETEAATDGSNYMIHSRLEILYILRAIQNKNELVTAYFNHGKDFILTSIIDVDGDAGSLTLDFGADEIINQRALASDKIILVTAMDRVKVQFVVDGMKPVEHLGRPAFKAGIPRELLKLQRREYYRLSTPVINPIKCVMTMAGGAKIEAAIADISLGGIAITDGQHVIAFEIGDKFSACRIVLPEIGTVTTEIEIRNVHEVTMKNGSKALRAGCMFIGLPSGQQAMIQRYIIKLDRERHAKLAQ</sequence>
<dbReference type="Gene3D" id="2.30.110.10">
    <property type="entry name" value="Electron Transport, Fmn-binding Protein, Chain A"/>
    <property type="match status" value="1"/>
</dbReference>
<evidence type="ECO:0000256" key="2">
    <source>
        <dbReference type="ARBA" id="ARBA00022741"/>
    </source>
</evidence>
<dbReference type="Proteomes" id="UP000502260">
    <property type="component" value="Chromosome"/>
</dbReference>
<keyword evidence="7" id="KW-0282">Flagellum</keyword>
<dbReference type="GO" id="GO:0071945">
    <property type="term" value="P:regulation of bacterial-type flagellum-dependent cell motility by regulation of motor speed"/>
    <property type="evidence" value="ECO:0007669"/>
    <property type="project" value="UniProtKB-UniRule"/>
</dbReference>
<dbReference type="Pfam" id="PF07317">
    <property type="entry name" value="PilZN"/>
    <property type="match status" value="1"/>
</dbReference>
<comment type="subcellular location">
    <subcellularLocation>
        <location evidence="4">Bacterial flagellum basal body</location>
    </subcellularLocation>
</comment>
<evidence type="ECO:0000259" key="6">
    <source>
        <dbReference type="Pfam" id="PF07317"/>
    </source>
</evidence>
<name>A0A6F8VHV9_9PROT</name>
<dbReference type="GO" id="GO:0009425">
    <property type="term" value="C:bacterial-type flagellum basal body"/>
    <property type="evidence" value="ECO:0007669"/>
    <property type="project" value="UniProtKB-SubCell"/>
</dbReference>
<comment type="function">
    <text evidence="4">Acts as a flagellar brake, regulating swimming and swarming in a bis-(3'-5') cyclic diguanylic acid (c-di-GMP)-dependent manner. Binds 1 c-di-GMP dimer per subunit. Increasing levels of c-di-GMP lead to decreased motility.</text>
</comment>
<dbReference type="EMBL" id="AP022853">
    <property type="protein sequence ID" value="BCB28299.1"/>
    <property type="molecule type" value="Genomic_DNA"/>
</dbReference>
<dbReference type="InterPro" id="IPR009926">
    <property type="entry name" value="T3SS_YcgR_PilZN"/>
</dbReference>
<evidence type="ECO:0000259" key="5">
    <source>
        <dbReference type="Pfam" id="PF07238"/>
    </source>
</evidence>
<dbReference type="RefSeq" id="WP_173067440.1">
    <property type="nucleotide sequence ID" value="NZ_AP022853.1"/>
</dbReference>
<evidence type="ECO:0000313" key="7">
    <source>
        <dbReference type="EMBL" id="BCB28299.1"/>
    </source>
</evidence>
<dbReference type="HAMAP" id="MF_01457">
    <property type="entry name" value="YcgR"/>
    <property type="match status" value="1"/>
</dbReference>
<dbReference type="InterPro" id="IPR023787">
    <property type="entry name" value="T3SS_YcgR"/>
</dbReference>
<protein>
    <recommendedName>
        <fullName evidence="4">Flagellar brake protein YcgR</fullName>
    </recommendedName>
    <alternativeName>
        <fullName evidence="4">Cyclic di-GMP binding protein YcgR</fullName>
    </alternativeName>
</protein>
<dbReference type="GO" id="GO:0035438">
    <property type="term" value="F:cyclic-di-GMP binding"/>
    <property type="evidence" value="ECO:0007669"/>
    <property type="project" value="UniProtKB-UniRule"/>
</dbReference>
<dbReference type="InterPro" id="IPR012349">
    <property type="entry name" value="Split_barrel_FMN-bd"/>
</dbReference>
<organism evidence="7 8">
    <name type="scientific">Sulfurimicrobium lacus</name>
    <dbReference type="NCBI Taxonomy" id="2715678"/>
    <lineage>
        <taxon>Bacteria</taxon>
        <taxon>Pseudomonadati</taxon>
        <taxon>Pseudomonadota</taxon>
        <taxon>Betaproteobacteria</taxon>
        <taxon>Nitrosomonadales</taxon>
        <taxon>Sulfuricellaceae</taxon>
        <taxon>Sulfurimicrobium</taxon>
    </lineage>
</organism>
<keyword evidence="7" id="KW-0969">Cilium</keyword>
<keyword evidence="8" id="KW-1185">Reference proteome</keyword>
<dbReference type="KEGG" id="slac:SKTS_31850"/>
<keyword evidence="1 4" id="KW-0973">c-di-GMP</keyword>
<comment type="similarity">
    <text evidence="4">Belongs to the YcgR family.</text>
</comment>
<dbReference type="Pfam" id="PF07238">
    <property type="entry name" value="PilZ"/>
    <property type="match status" value="1"/>
</dbReference>